<evidence type="ECO:0000256" key="1">
    <source>
        <dbReference type="ARBA" id="ARBA00022884"/>
    </source>
</evidence>
<feature type="compositionally biased region" description="Basic and acidic residues" evidence="3">
    <location>
        <begin position="106"/>
        <end position="116"/>
    </location>
</feature>
<gene>
    <name evidence="6" type="ORF">GOMPHAMPRED_002315</name>
</gene>
<feature type="compositionally biased region" description="Basic and acidic residues" evidence="3">
    <location>
        <begin position="725"/>
        <end position="739"/>
    </location>
</feature>
<dbReference type="InterPro" id="IPR008942">
    <property type="entry name" value="ENTH_VHS"/>
</dbReference>
<feature type="compositionally biased region" description="Acidic residues" evidence="3">
    <location>
        <begin position="678"/>
        <end position="724"/>
    </location>
</feature>
<keyword evidence="1" id="KW-0694">RNA-binding</keyword>
<accession>A0A8H3FGK6</accession>
<feature type="region of interest" description="Disordered" evidence="3">
    <location>
        <begin position="272"/>
        <end position="304"/>
    </location>
</feature>
<dbReference type="InterPro" id="IPR035967">
    <property type="entry name" value="SWAP/Surp_sf"/>
</dbReference>
<dbReference type="SUPFAM" id="SSF109905">
    <property type="entry name" value="Surp module (SWAP domain)"/>
    <property type="match status" value="1"/>
</dbReference>
<dbReference type="Gene3D" id="1.25.40.90">
    <property type="match status" value="1"/>
</dbReference>
<evidence type="ECO:0008006" key="8">
    <source>
        <dbReference type="Google" id="ProtNLM"/>
    </source>
</evidence>
<feature type="coiled-coil region" evidence="2">
    <location>
        <begin position="17"/>
        <end position="44"/>
    </location>
</feature>
<organism evidence="6 7">
    <name type="scientific">Gomphillus americanus</name>
    <dbReference type="NCBI Taxonomy" id="1940652"/>
    <lineage>
        <taxon>Eukaryota</taxon>
        <taxon>Fungi</taxon>
        <taxon>Dikarya</taxon>
        <taxon>Ascomycota</taxon>
        <taxon>Pezizomycotina</taxon>
        <taxon>Lecanoromycetes</taxon>
        <taxon>OSLEUM clade</taxon>
        <taxon>Ostropomycetidae</taxon>
        <taxon>Ostropales</taxon>
        <taxon>Graphidaceae</taxon>
        <taxon>Gomphilloideae</taxon>
        <taxon>Gomphillus</taxon>
    </lineage>
</organism>
<dbReference type="EMBL" id="CAJPDQ010000017">
    <property type="protein sequence ID" value="CAF9921538.1"/>
    <property type="molecule type" value="Genomic_DNA"/>
</dbReference>
<feature type="region of interest" description="Disordered" evidence="3">
    <location>
        <begin position="54"/>
        <end position="116"/>
    </location>
</feature>
<dbReference type="Pfam" id="PF01805">
    <property type="entry name" value="Surp"/>
    <property type="match status" value="1"/>
</dbReference>
<dbReference type="GO" id="GO:0006396">
    <property type="term" value="P:RNA processing"/>
    <property type="evidence" value="ECO:0007669"/>
    <property type="project" value="InterPro"/>
</dbReference>
<dbReference type="InterPro" id="IPR006569">
    <property type="entry name" value="CID_dom"/>
</dbReference>
<reference evidence="6" key="1">
    <citation type="submission" date="2021-03" db="EMBL/GenBank/DDBJ databases">
        <authorList>
            <person name="Tagirdzhanova G."/>
        </authorList>
    </citation>
    <scope>NUCLEOTIDE SEQUENCE</scope>
</reference>
<dbReference type="PROSITE" id="PS50128">
    <property type="entry name" value="SURP"/>
    <property type="match status" value="1"/>
</dbReference>
<feature type="compositionally biased region" description="Basic and acidic residues" evidence="3">
    <location>
        <begin position="649"/>
        <end position="662"/>
    </location>
</feature>
<dbReference type="InterPro" id="IPR051485">
    <property type="entry name" value="SR-CTD_assoc_factor"/>
</dbReference>
<proteinExistence type="predicted"/>
<protein>
    <recommendedName>
        <fullName evidence="8">CID domain-containing protein</fullName>
    </recommendedName>
</protein>
<evidence type="ECO:0000259" key="5">
    <source>
        <dbReference type="PROSITE" id="PS51391"/>
    </source>
</evidence>
<dbReference type="PANTHER" id="PTHR23140">
    <property type="entry name" value="RNA PROCESSING PROTEIN LD23810P"/>
    <property type="match status" value="1"/>
</dbReference>
<dbReference type="InterPro" id="IPR000061">
    <property type="entry name" value="Surp"/>
</dbReference>
<feature type="compositionally biased region" description="Polar residues" evidence="3">
    <location>
        <begin position="288"/>
        <end position="300"/>
    </location>
</feature>
<evidence type="ECO:0000313" key="6">
    <source>
        <dbReference type="EMBL" id="CAF9921538.1"/>
    </source>
</evidence>
<dbReference type="AlphaFoldDB" id="A0A8H3FGK6"/>
<feature type="region of interest" description="Disordered" evidence="3">
    <location>
        <begin position="415"/>
        <end position="434"/>
    </location>
</feature>
<keyword evidence="7" id="KW-1185">Reference proteome</keyword>
<dbReference type="Proteomes" id="UP000664169">
    <property type="component" value="Unassembled WGS sequence"/>
</dbReference>
<dbReference type="OrthoDB" id="377209at2759"/>
<dbReference type="PROSITE" id="PS51391">
    <property type="entry name" value="CID"/>
    <property type="match status" value="1"/>
</dbReference>
<feature type="region of interest" description="Disordered" evidence="3">
    <location>
        <begin position="646"/>
        <end position="766"/>
    </location>
</feature>
<feature type="domain" description="SURP motif" evidence="4">
    <location>
        <begin position="314"/>
        <end position="359"/>
    </location>
</feature>
<evidence type="ECO:0000256" key="2">
    <source>
        <dbReference type="SAM" id="Coils"/>
    </source>
</evidence>
<evidence type="ECO:0000313" key="7">
    <source>
        <dbReference type="Proteomes" id="UP000664169"/>
    </source>
</evidence>
<dbReference type="GO" id="GO:0005634">
    <property type="term" value="C:nucleus"/>
    <property type="evidence" value="ECO:0007669"/>
    <property type="project" value="TreeGrafter"/>
</dbReference>
<dbReference type="Gene3D" id="1.10.10.790">
    <property type="entry name" value="Surp module"/>
    <property type="match status" value="1"/>
</dbReference>
<evidence type="ECO:0000259" key="4">
    <source>
        <dbReference type="PROSITE" id="PS50128"/>
    </source>
</evidence>
<dbReference type="PANTHER" id="PTHR23140:SF0">
    <property type="entry name" value="U2 SNRNP-ASSOCIATED SURP MOTIF-CONTAINING PROTEIN"/>
    <property type="match status" value="1"/>
</dbReference>
<evidence type="ECO:0000256" key="3">
    <source>
        <dbReference type="SAM" id="MobiDB-lite"/>
    </source>
</evidence>
<dbReference type="GO" id="GO:0003723">
    <property type="term" value="F:RNA binding"/>
    <property type="evidence" value="ECO:0007669"/>
    <property type="project" value="UniProtKB-KW"/>
</dbReference>
<keyword evidence="2" id="KW-0175">Coiled coil</keyword>
<sequence>MPKPDSEDVAAKLAAPAKKSLFERQKAEAEAKRLKEQAETAAVYEDFVKSFDNEEEDDAFGSSSSGFPKRHFPPQNGLGRGTSARGRGSGPGSLGPPSGFSRKRPHDQGPHGRENRHGIFAYDEHDRHDSRTAFADNEDARDELMRNRAQEKASAKPTLQLSSLPPGTSVAVVKSLISPNLTVDGVKFLSSGTTERKAATAIVTLAEGTPATEIDTLVSALQGKYLGWGFSLSISRHLSSAVNGSMLSATPTNTPLPFGAKAIKNGPQYTLSRAPPPNQRAFAPPSSFGPNASRTTSPVQVNVKPPSDLRQLKMIHKTVELIVTHGPEFEALLMSRPEIQKDEKWAWIWDPRSDGGVYYRWRLWDILTNAQQRIKSGTGRNANLTQNLFESGPSWLTPEAKLQFEYTTSLEDIVSNSDYDSSDEEGSGDESRKRLEHLQGGASLPELVAPGENDIPAHMNPLYKAKLIHLLSRLPRTSARLRRGDVARIMAFAISHASTGADEVVSILTLNVHQPFSMNDAISSRNQDEMDTDAVDERDKEDSSSAKLIGLYLISDILSSSSTSGVRHAWRYRALFEAALRAHKTFAHLGRLEKDLAWGKLRAEKWKRSVMLLLSQWEGWCVFPAQTQEEFVDSFNNPPLTEEEQLAANREERDRAEKEAAKSKWKAVSTGNTVSQADEQDIDEEAIKEELDGEPMEEDDLDGEPMAEDEDVDGDPMVTEEDASESVHVEEVVKEKTPPRESVNPVIESRRRRPKAEDMFADPDDG</sequence>
<comment type="caution">
    <text evidence="6">The sequence shown here is derived from an EMBL/GenBank/DDBJ whole genome shotgun (WGS) entry which is preliminary data.</text>
</comment>
<feature type="domain" description="CID" evidence="5">
    <location>
        <begin position="459"/>
        <end position="639"/>
    </location>
</feature>
<name>A0A8H3FGK6_9LECA</name>